<dbReference type="Pfam" id="PF14486">
    <property type="entry name" value="DUF4432"/>
    <property type="match status" value="1"/>
</dbReference>
<accession>A0A4D6H7Z9</accession>
<dbReference type="GO" id="GO:0003824">
    <property type="term" value="F:catalytic activity"/>
    <property type="evidence" value="ECO:0007669"/>
    <property type="project" value="InterPro"/>
</dbReference>
<dbReference type="InterPro" id="IPR027839">
    <property type="entry name" value="DUF4432"/>
</dbReference>
<dbReference type="SUPFAM" id="SSF74650">
    <property type="entry name" value="Galactose mutarotase-like"/>
    <property type="match status" value="1"/>
</dbReference>
<keyword evidence="2" id="KW-0614">Plasmid</keyword>
<dbReference type="GO" id="GO:0030246">
    <property type="term" value="F:carbohydrate binding"/>
    <property type="evidence" value="ECO:0007669"/>
    <property type="project" value="InterPro"/>
</dbReference>
<evidence type="ECO:0000313" key="2">
    <source>
        <dbReference type="EMBL" id="QCC49406.1"/>
    </source>
</evidence>
<sequence>MNIKHQPDLDEAMSFPNASNTEEYGGLDTVVIENESLRVVVSPEKGADVLEIRDKKSDVNVLFEAPHNWQPVDGSYRPSRDTGTAWMDYYPGGWQDCLPFGGNDPAAAGAEYGIHRESSLLPWDYDVLEESDDAVAVRFSTELVRYPFAVDRTLRLDRGSSTLSVTESVENLGTVELPYAWLQHVAYGRPLLADGTRIDLDGVTVTVDEAPQGESPLAEGESFEWPTNEDGHDMSRIENVDAGIHDLAYLHDLESGWYAVTNPDLDLGVAVSFDETLFESVWSWRALGGFESSPFFGRERVVGLELSTGWPATNPVEAQGEDGTETLNHLEAGETIETELAVTTYRGRGCVESYEQVAGE</sequence>
<gene>
    <name evidence="2" type="ORF">DV707_16840</name>
</gene>
<name>A0A4D6H7Z9_9EURY</name>
<dbReference type="InterPro" id="IPR011013">
    <property type="entry name" value="Gal_mutarotase_sf_dom"/>
</dbReference>
<reference evidence="2 3" key="1">
    <citation type="journal article" date="2019" name="Nat. Commun.">
        <title>A new type of DNA phosphorothioation-based antiviral system in archaea.</title>
        <authorList>
            <person name="Xiong L."/>
            <person name="Liu S."/>
            <person name="Chen S."/>
            <person name="Xiao Y."/>
            <person name="Zhu B."/>
            <person name="Gao Y."/>
            <person name="Zhang Y."/>
            <person name="Chen B."/>
            <person name="Luo J."/>
            <person name="Deng Z."/>
            <person name="Chen X."/>
            <person name="Wang L."/>
            <person name="Chen S."/>
        </authorList>
    </citation>
    <scope>NUCLEOTIDE SEQUENCE [LARGE SCALE GENOMIC DNA]</scope>
    <source>
        <strain evidence="2 3">CGMCC 1.10331</strain>
        <plasmid evidence="2 3">unnamed2</plasmid>
    </source>
</reference>
<dbReference type="AlphaFoldDB" id="A0A4D6H7Z9"/>
<dbReference type="InterPro" id="IPR014718">
    <property type="entry name" value="GH-type_carb-bd"/>
</dbReference>
<dbReference type="Proteomes" id="UP000296733">
    <property type="component" value="Plasmid unnamed2"/>
</dbReference>
<geneLocation type="plasmid" evidence="2">
    <name>unnamed2</name>
</geneLocation>
<dbReference type="KEGG" id="hlm:DV707_16840"/>
<dbReference type="EMBL" id="CP031313">
    <property type="protein sequence ID" value="QCC49406.1"/>
    <property type="molecule type" value="Genomic_DNA"/>
</dbReference>
<organism evidence="2 3">
    <name type="scientific">Halobellus limi</name>
    <dbReference type="NCBI Taxonomy" id="699433"/>
    <lineage>
        <taxon>Archaea</taxon>
        <taxon>Methanobacteriati</taxon>
        <taxon>Methanobacteriota</taxon>
        <taxon>Stenosarchaea group</taxon>
        <taxon>Halobacteria</taxon>
        <taxon>Halobacteriales</taxon>
        <taxon>Haloferacaceae</taxon>
        <taxon>Halobellus</taxon>
    </lineage>
</organism>
<feature type="region of interest" description="Disordered" evidence="1">
    <location>
        <begin position="1"/>
        <end position="20"/>
    </location>
</feature>
<dbReference type="Gene3D" id="2.70.98.10">
    <property type="match status" value="1"/>
</dbReference>
<evidence type="ECO:0000313" key="3">
    <source>
        <dbReference type="Proteomes" id="UP000296733"/>
    </source>
</evidence>
<evidence type="ECO:0000256" key="1">
    <source>
        <dbReference type="SAM" id="MobiDB-lite"/>
    </source>
</evidence>
<protein>
    <submittedName>
        <fullName evidence="2">DUF4432 family protein</fullName>
    </submittedName>
</protein>
<dbReference type="GO" id="GO:0005975">
    <property type="term" value="P:carbohydrate metabolic process"/>
    <property type="evidence" value="ECO:0007669"/>
    <property type="project" value="InterPro"/>
</dbReference>
<proteinExistence type="predicted"/>